<dbReference type="Pfam" id="PF06742">
    <property type="entry name" value="DUF1214"/>
    <property type="match status" value="1"/>
</dbReference>
<evidence type="ECO:0000313" key="5">
    <source>
        <dbReference type="Proteomes" id="UP000315700"/>
    </source>
</evidence>
<keyword evidence="1" id="KW-0732">Signal</keyword>
<dbReference type="Proteomes" id="UP000315700">
    <property type="component" value="Chromosome"/>
</dbReference>
<dbReference type="Pfam" id="PF06863">
    <property type="entry name" value="DUF1254"/>
    <property type="match status" value="1"/>
</dbReference>
<keyword evidence="5" id="KW-1185">Reference proteome</keyword>
<feature type="domain" description="DUF1214" evidence="2">
    <location>
        <begin position="243"/>
        <end position="327"/>
    </location>
</feature>
<proteinExistence type="predicted"/>
<dbReference type="EMBL" id="CP036271">
    <property type="protein sequence ID" value="QDT56028.1"/>
    <property type="molecule type" value="Genomic_DNA"/>
</dbReference>
<sequence precursor="true">MSLRHVVGFFLFVAMAIPASCLVAEETNSRRVTVDNFVRAETDMYFGRFVNEGGFGKFKHDRELASIDNQTVIRLNRDTLYSFGVFDLDASPVIVTLPDAGKRFMALMVINQDHYVPEVVYAPGRHTFTREKVGTRYVAFAVRTFVNPDDAADVNAVHALQDAIKTEQKQLGKFVAPTWDPVSHKRMRDALLGVVEANGELNSARMFGSKEEVDPVEHLLGTAAGWGGNPRADAFYSGATPAENDGKTPYVLVLKDVPVDGFWSVSVYNKEGYFEKNALGAYSLNNITAKAATDGTVTIRFGGDEKGTNYLPIEPGWNYLLRFYRPRRTLLDGEWKIPLAEPVK</sequence>
<accession>A0A517SIR6</accession>
<dbReference type="InParanoid" id="A0A517SIR6"/>
<name>A0A517SIR6_9PLAN</name>
<dbReference type="AlphaFoldDB" id="A0A517SIR6"/>
<feature type="chain" id="PRO_5022019484" description="DUF1254 domain-containing protein" evidence="1">
    <location>
        <begin position="24"/>
        <end position="344"/>
    </location>
</feature>
<dbReference type="InterPro" id="IPR010621">
    <property type="entry name" value="DUF1214"/>
</dbReference>
<dbReference type="KEGG" id="ccos:Pan44_40780"/>
<dbReference type="InterPro" id="IPR037050">
    <property type="entry name" value="DUF1254_sf"/>
</dbReference>
<dbReference type="Gene3D" id="2.60.40.1610">
    <property type="entry name" value="Domain of unknown function DUF1254"/>
    <property type="match status" value="1"/>
</dbReference>
<reference evidence="4 5" key="1">
    <citation type="submission" date="2019-02" db="EMBL/GenBank/DDBJ databases">
        <title>Deep-cultivation of Planctomycetes and their phenomic and genomic characterization uncovers novel biology.</title>
        <authorList>
            <person name="Wiegand S."/>
            <person name="Jogler M."/>
            <person name="Boedeker C."/>
            <person name="Pinto D."/>
            <person name="Vollmers J."/>
            <person name="Rivas-Marin E."/>
            <person name="Kohn T."/>
            <person name="Peeters S.H."/>
            <person name="Heuer A."/>
            <person name="Rast P."/>
            <person name="Oberbeckmann S."/>
            <person name="Bunk B."/>
            <person name="Jeske O."/>
            <person name="Meyerdierks A."/>
            <person name="Storesund J.E."/>
            <person name="Kallscheuer N."/>
            <person name="Luecker S."/>
            <person name="Lage O.M."/>
            <person name="Pohl T."/>
            <person name="Merkel B.J."/>
            <person name="Hornburger P."/>
            <person name="Mueller R.-W."/>
            <person name="Bruemmer F."/>
            <person name="Labrenz M."/>
            <person name="Spormann A.M."/>
            <person name="Op den Camp H."/>
            <person name="Overmann J."/>
            <person name="Amann R."/>
            <person name="Jetten M.S.M."/>
            <person name="Mascher T."/>
            <person name="Medema M.H."/>
            <person name="Devos D.P."/>
            <person name="Kaster A.-K."/>
            <person name="Ovreas L."/>
            <person name="Rohde M."/>
            <person name="Galperin M.Y."/>
            <person name="Jogler C."/>
        </authorList>
    </citation>
    <scope>NUCLEOTIDE SEQUENCE [LARGE SCALE GENOMIC DNA]</scope>
    <source>
        <strain evidence="4 5">Pan44</strain>
    </source>
</reference>
<gene>
    <name evidence="4" type="ORF">Pan44_40780</name>
</gene>
<dbReference type="SUPFAM" id="SSF160935">
    <property type="entry name" value="VPA0735-like"/>
    <property type="match status" value="1"/>
</dbReference>
<dbReference type="InterPro" id="IPR037049">
    <property type="entry name" value="DUF1214_C_sf"/>
</dbReference>
<protein>
    <recommendedName>
        <fullName evidence="6">DUF1254 domain-containing protein</fullName>
    </recommendedName>
</protein>
<feature type="domain" description="DUF1254" evidence="3">
    <location>
        <begin position="56"/>
        <end position="126"/>
    </location>
</feature>
<feature type="signal peptide" evidence="1">
    <location>
        <begin position="1"/>
        <end position="23"/>
    </location>
</feature>
<dbReference type="PANTHER" id="PTHR36509:SF2">
    <property type="entry name" value="BLL3101 PROTEIN"/>
    <property type="match status" value="1"/>
</dbReference>
<dbReference type="InterPro" id="IPR010679">
    <property type="entry name" value="DUF1254"/>
</dbReference>
<organism evidence="4 5">
    <name type="scientific">Caulifigura coniformis</name>
    <dbReference type="NCBI Taxonomy" id="2527983"/>
    <lineage>
        <taxon>Bacteria</taxon>
        <taxon>Pseudomonadati</taxon>
        <taxon>Planctomycetota</taxon>
        <taxon>Planctomycetia</taxon>
        <taxon>Planctomycetales</taxon>
        <taxon>Planctomycetaceae</taxon>
        <taxon>Caulifigura</taxon>
    </lineage>
</organism>
<evidence type="ECO:0000313" key="4">
    <source>
        <dbReference type="EMBL" id="QDT56028.1"/>
    </source>
</evidence>
<evidence type="ECO:0000259" key="3">
    <source>
        <dbReference type="Pfam" id="PF06863"/>
    </source>
</evidence>
<evidence type="ECO:0000259" key="2">
    <source>
        <dbReference type="Pfam" id="PF06742"/>
    </source>
</evidence>
<evidence type="ECO:0000256" key="1">
    <source>
        <dbReference type="SAM" id="SignalP"/>
    </source>
</evidence>
<dbReference type="PANTHER" id="PTHR36509">
    <property type="entry name" value="BLL3101 PROTEIN"/>
    <property type="match status" value="1"/>
</dbReference>
<evidence type="ECO:0008006" key="6">
    <source>
        <dbReference type="Google" id="ProtNLM"/>
    </source>
</evidence>
<dbReference type="Gene3D" id="2.60.120.600">
    <property type="entry name" value="Domain of unknown function DUF1214, C-terminal domain"/>
    <property type="match status" value="1"/>
</dbReference>